<proteinExistence type="predicted"/>
<feature type="region of interest" description="Disordered" evidence="1">
    <location>
        <begin position="47"/>
        <end position="126"/>
    </location>
</feature>
<accession>K3W8S7</accession>
<name>K3W8S7_GLOUD</name>
<reference evidence="3" key="2">
    <citation type="submission" date="2010-04" db="EMBL/GenBank/DDBJ databases">
        <authorList>
            <person name="Buell R."/>
            <person name="Hamilton J."/>
            <person name="Hostetler J."/>
        </authorList>
    </citation>
    <scope>NUCLEOTIDE SEQUENCE [LARGE SCALE GENOMIC DNA]</scope>
    <source>
        <strain evidence="3">DAOM:BR144</strain>
    </source>
</reference>
<protein>
    <submittedName>
        <fullName evidence="2">Uncharacterized protein</fullName>
    </submittedName>
</protein>
<dbReference type="AlphaFoldDB" id="K3W8S7"/>
<dbReference type="Proteomes" id="UP000019132">
    <property type="component" value="Unassembled WGS sequence"/>
</dbReference>
<evidence type="ECO:0000313" key="3">
    <source>
        <dbReference type="Proteomes" id="UP000019132"/>
    </source>
</evidence>
<reference evidence="3" key="1">
    <citation type="journal article" date="2010" name="Genome Biol.">
        <title>Genome sequence of the necrotrophic plant pathogen Pythium ultimum reveals original pathogenicity mechanisms and effector repertoire.</title>
        <authorList>
            <person name="Levesque C.A."/>
            <person name="Brouwer H."/>
            <person name="Cano L."/>
            <person name="Hamilton J.P."/>
            <person name="Holt C."/>
            <person name="Huitema E."/>
            <person name="Raffaele S."/>
            <person name="Robideau G.P."/>
            <person name="Thines M."/>
            <person name="Win J."/>
            <person name="Zerillo M.M."/>
            <person name="Beakes G.W."/>
            <person name="Boore J.L."/>
            <person name="Busam D."/>
            <person name="Dumas B."/>
            <person name="Ferriera S."/>
            <person name="Fuerstenberg S.I."/>
            <person name="Gachon C.M."/>
            <person name="Gaulin E."/>
            <person name="Govers F."/>
            <person name="Grenville-Briggs L."/>
            <person name="Horner N."/>
            <person name="Hostetler J."/>
            <person name="Jiang R.H."/>
            <person name="Johnson J."/>
            <person name="Krajaejun T."/>
            <person name="Lin H."/>
            <person name="Meijer H.J."/>
            <person name="Moore B."/>
            <person name="Morris P."/>
            <person name="Phuntmart V."/>
            <person name="Puiu D."/>
            <person name="Shetty J."/>
            <person name="Stajich J.E."/>
            <person name="Tripathy S."/>
            <person name="Wawra S."/>
            <person name="van West P."/>
            <person name="Whitty B.R."/>
            <person name="Coutinho P.M."/>
            <person name="Henrissat B."/>
            <person name="Martin F."/>
            <person name="Thomas P.D."/>
            <person name="Tyler B.M."/>
            <person name="De Vries R.P."/>
            <person name="Kamoun S."/>
            <person name="Yandell M."/>
            <person name="Tisserat N."/>
            <person name="Buell C.R."/>
        </authorList>
    </citation>
    <scope>NUCLEOTIDE SEQUENCE</scope>
    <source>
        <strain evidence="3">DAOM:BR144</strain>
    </source>
</reference>
<organism evidence="2 3">
    <name type="scientific">Globisporangium ultimum (strain ATCC 200006 / CBS 805.95 / DAOM BR144)</name>
    <name type="common">Pythium ultimum</name>
    <dbReference type="NCBI Taxonomy" id="431595"/>
    <lineage>
        <taxon>Eukaryota</taxon>
        <taxon>Sar</taxon>
        <taxon>Stramenopiles</taxon>
        <taxon>Oomycota</taxon>
        <taxon>Peronosporomycetes</taxon>
        <taxon>Pythiales</taxon>
        <taxon>Pythiaceae</taxon>
        <taxon>Globisporangium</taxon>
    </lineage>
</organism>
<evidence type="ECO:0000256" key="1">
    <source>
        <dbReference type="SAM" id="MobiDB-lite"/>
    </source>
</evidence>
<keyword evidence="3" id="KW-1185">Reference proteome</keyword>
<evidence type="ECO:0000313" key="2">
    <source>
        <dbReference type="EnsemblProtists" id="PYU1_T001368"/>
    </source>
</evidence>
<dbReference type="InParanoid" id="K3W8S7"/>
<feature type="compositionally biased region" description="Low complexity" evidence="1">
    <location>
        <begin position="150"/>
        <end position="164"/>
    </location>
</feature>
<sequence length="232" mass="25285">MAALMLEQDDLQLEEALAFLDTLECTGPADTVKMPFLAQSPPFMGSISTSQCVSPSTSDTSDWGATSGNTSDGSSCEEVSSPCRLTKTLVSRRDPKKVKKTARDTTSAKSTTPKPPTKVRKRKHNKTEILALQEEVLHLTARLAQRRKLLSLSSSESSAAQRTSGKNAGEDSNALVITNDKTANGVQLADCELHKLELSKTMNRRLKAALDKQMKLSSTLQKVFEKQIAMKE</sequence>
<reference evidence="2" key="3">
    <citation type="submission" date="2015-02" db="UniProtKB">
        <authorList>
            <consortium name="EnsemblProtists"/>
        </authorList>
    </citation>
    <scope>IDENTIFICATION</scope>
    <source>
        <strain evidence="2">DAOM BR144</strain>
    </source>
</reference>
<dbReference type="EnsemblProtists" id="PYU1_T001368">
    <property type="protein sequence ID" value="PYU1_T001368"/>
    <property type="gene ID" value="PYU1_G001368"/>
</dbReference>
<dbReference type="VEuPathDB" id="FungiDB:PYU1_G001368"/>
<feature type="region of interest" description="Disordered" evidence="1">
    <location>
        <begin position="150"/>
        <end position="173"/>
    </location>
</feature>
<dbReference type="HOGENOM" id="CLU_1197584_0_0_1"/>
<feature type="compositionally biased region" description="Polar residues" evidence="1">
    <location>
        <begin position="47"/>
        <end position="78"/>
    </location>
</feature>
<dbReference type="EMBL" id="GL376626">
    <property type="status" value="NOT_ANNOTATED_CDS"/>
    <property type="molecule type" value="Genomic_DNA"/>
</dbReference>